<dbReference type="Proteomes" id="UP001352263">
    <property type="component" value="Unassembled WGS sequence"/>
</dbReference>
<evidence type="ECO:0000256" key="1">
    <source>
        <dbReference type="SAM" id="MobiDB-lite"/>
    </source>
</evidence>
<proteinExistence type="predicted"/>
<gene>
    <name evidence="2" type="ORF">RY831_09960</name>
</gene>
<dbReference type="EMBL" id="JAWIIV010000006">
    <property type="protein sequence ID" value="MEC4719476.1"/>
    <property type="molecule type" value="Genomic_DNA"/>
</dbReference>
<feature type="region of interest" description="Disordered" evidence="1">
    <location>
        <begin position="1"/>
        <end position="79"/>
    </location>
</feature>
<protein>
    <submittedName>
        <fullName evidence="2">Uncharacterized protein</fullName>
    </submittedName>
</protein>
<evidence type="ECO:0000313" key="2">
    <source>
        <dbReference type="EMBL" id="MEC4719476.1"/>
    </source>
</evidence>
<name>A0ABU6J756_9BURK</name>
<feature type="compositionally biased region" description="Basic and acidic residues" evidence="1">
    <location>
        <begin position="56"/>
        <end position="79"/>
    </location>
</feature>
<dbReference type="RefSeq" id="WP_326506188.1">
    <property type="nucleotide sequence ID" value="NZ_JAWIIV010000006.1"/>
</dbReference>
<comment type="caution">
    <text evidence="2">The sequence shown here is derived from an EMBL/GenBank/DDBJ whole genome shotgun (WGS) entry which is preliminary data.</text>
</comment>
<reference evidence="2 3" key="1">
    <citation type="submission" date="2023-10" db="EMBL/GenBank/DDBJ databases">
        <title>Noviherbaspirillum sp. CPCC 100848 genome assembly.</title>
        <authorList>
            <person name="Li X.Y."/>
            <person name="Fang X.M."/>
        </authorList>
    </citation>
    <scope>NUCLEOTIDE SEQUENCE [LARGE SCALE GENOMIC DNA]</scope>
    <source>
        <strain evidence="2 3">CPCC 100848</strain>
    </source>
</reference>
<evidence type="ECO:0000313" key="3">
    <source>
        <dbReference type="Proteomes" id="UP001352263"/>
    </source>
</evidence>
<keyword evidence="3" id="KW-1185">Reference proteome</keyword>
<organism evidence="2 3">
    <name type="scientific">Noviherbaspirillum album</name>
    <dbReference type="NCBI Taxonomy" id="3080276"/>
    <lineage>
        <taxon>Bacteria</taxon>
        <taxon>Pseudomonadati</taxon>
        <taxon>Pseudomonadota</taxon>
        <taxon>Betaproteobacteria</taxon>
        <taxon>Burkholderiales</taxon>
        <taxon>Oxalobacteraceae</taxon>
        <taxon>Noviherbaspirillum</taxon>
    </lineage>
</organism>
<sequence length="79" mass="9026">MQNIYLERGQQHMQPPSSDRRENRSYPGQDSSGYGGQPDAPTSQAADNARRQGRMSPEERKALRRQIDEVGHDIYAPKR</sequence>
<accession>A0ABU6J756</accession>